<feature type="region of interest" description="Disordered" evidence="1">
    <location>
        <begin position="1"/>
        <end position="206"/>
    </location>
</feature>
<keyword evidence="3" id="KW-1185">Reference proteome</keyword>
<feature type="compositionally biased region" description="Basic and acidic residues" evidence="1">
    <location>
        <begin position="161"/>
        <end position="196"/>
    </location>
</feature>
<feature type="compositionally biased region" description="Basic residues" evidence="1">
    <location>
        <begin position="67"/>
        <end position="80"/>
    </location>
</feature>
<dbReference type="OrthoDB" id="3800848at2759"/>
<feature type="compositionally biased region" description="Basic and acidic residues" evidence="1">
    <location>
        <begin position="1"/>
        <end position="14"/>
    </location>
</feature>
<feature type="compositionally biased region" description="Basic residues" evidence="1">
    <location>
        <begin position="127"/>
        <end position="138"/>
    </location>
</feature>
<sequence>MASVAEHTREDRPHVYFTSDPRSDALIEDGTADETETPRGRLKRRRMSSHSPPRAPSPSRGHERASGSRHRHHHRKHHRASSSSSISPPPAMKKNRRRSDAEPDHTLRGRARRSRSPIIEGEEREVRKRSQPPSRHRVRGEEDGDEGALRRQRSFPNLYREAGKEEKVKEGKKVDSGAEDMEGVRKGDVYEEERQQGDVAPAVQKV</sequence>
<evidence type="ECO:0000256" key="1">
    <source>
        <dbReference type="SAM" id="MobiDB-lite"/>
    </source>
</evidence>
<organism evidence="2 3">
    <name type="scientific">Trematosphaeria pertusa</name>
    <dbReference type="NCBI Taxonomy" id="390896"/>
    <lineage>
        <taxon>Eukaryota</taxon>
        <taxon>Fungi</taxon>
        <taxon>Dikarya</taxon>
        <taxon>Ascomycota</taxon>
        <taxon>Pezizomycotina</taxon>
        <taxon>Dothideomycetes</taxon>
        <taxon>Pleosporomycetidae</taxon>
        <taxon>Pleosporales</taxon>
        <taxon>Massarineae</taxon>
        <taxon>Trematosphaeriaceae</taxon>
        <taxon>Trematosphaeria</taxon>
    </lineage>
</organism>
<reference evidence="2" key="1">
    <citation type="journal article" date="2020" name="Stud. Mycol.">
        <title>101 Dothideomycetes genomes: a test case for predicting lifestyles and emergence of pathogens.</title>
        <authorList>
            <person name="Haridas S."/>
            <person name="Albert R."/>
            <person name="Binder M."/>
            <person name="Bloem J."/>
            <person name="Labutti K."/>
            <person name="Salamov A."/>
            <person name="Andreopoulos B."/>
            <person name="Baker S."/>
            <person name="Barry K."/>
            <person name="Bills G."/>
            <person name="Bluhm B."/>
            <person name="Cannon C."/>
            <person name="Castanera R."/>
            <person name="Culley D."/>
            <person name="Daum C."/>
            <person name="Ezra D."/>
            <person name="Gonzalez J."/>
            <person name="Henrissat B."/>
            <person name="Kuo A."/>
            <person name="Liang C."/>
            <person name="Lipzen A."/>
            <person name="Lutzoni F."/>
            <person name="Magnuson J."/>
            <person name="Mondo S."/>
            <person name="Nolan M."/>
            <person name="Ohm R."/>
            <person name="Pangilinan J."/>
            <person name="Park H.-J."/>
            <person name="Ramirez L."/>
            <person name="Alfaro M."/>
            <person name="Sun H."/>
            <person name="Tritt A."/>
            <person name="Yoshinaga Y."/>
            <person name="Zwiers L.-H."/>
            <person name="Turgeon B."/>
            <person name="Goodwin S."/>
            <person name="Spatafora J."/>
            <person name="Crous P."/>
            <person name="Grigoriev I."/>
        </authorList>
    </citation>
    <scope>NUCLEOTIDE SEQUENCE</scope>
    <source>
        <strain evidence="2">CBS 122368</strain>
    </source>
</reference>
<dbReference type="RefSeq" id="XP_033677898.1">
    <property type="nucleotide sequence ID" value="XM_033830160.1"/>
</dbReference>
<protein>
    <submittedName>
        <fullName evidence="2">Uncharacterized protein</fullName>
    </submittedName>
</protein>
<feature type="compositionally biased region" description="Basic and acidic residues" evidence="1">
    <location>
        <begin position="98"/>
        <end position="107"/>
    </location>
</feature>
<evidence type="ECO:0000313" key="3">
    <source>
        <dbReference type="Proteomes" id="UP000800094"/>
    </source>
</evidence>
<dbReference type="EMBL" id="ML987206">
    <property type="protein sequence ID" value="KAF2242894.1"/>
    <property type="molecule type" value="Genomic_DNA"/>
</dbReference>
<gene>
    <name evidence="2" type="ORF">BU26DRAFT_523895</name>
</gene>
<dbReference type="AlphaFoldDB" id="A0A6A6HXF4"/>
<accession>A0A6A6HXF4</accession>
<feature type="compositionally biased region" description="Acidic residues" evidence="1">
    <location>
        <begin position="26"/>
        <end position="35"/>
    </location>
</feature>
<evidence type="ECO:0000313" key="2">
    <source>
        <dbReference type="EMBL" id="KAF2242894.1"/>
    </source>
</evidence>
<name>A0A6A6HXF4_9PLEO</name>
<dbReference type="Proteomes" id="UP000800094">
    <property type="component" value="Unassembled WGS sequence"/>
</dbReference>
<dbReference type="GeneID" id="54583490"/>
<proteinExistence type="predicted"/>